<feature type="transmembrane region" description="Helical" evidence="1">
    <location>
        <begin position="270"/>
        <end position="290"/>
    </location>
</feature>
<feature type="transmembrane region" description="Helical" evidence="1">
    <location>
        <begin position="103"/>
        <end position="125"/>
    </location>
</feature>
<evidence type="ECO:0000256" key="1">
    <source>
        <dbReference type="SAM" id="Phobius"/>
    </source>
</evidence>
<keyword evidence="1" id="KW-1133">Transmembrane helix</keyword>
<dbReference type="STRING" id="583356.Igag_0789"/>
<dbReference type="PANTHER" id="PTHR23530">
    <property type="entry name" value="TRANSPORT PROTEIN-RELATED"/>
    <property type="match status" value="1"/>
</dbReference>
<keyword evidence="1" id="KW-0812">Transmembrane</keyword>
<feature type="transmembrane region" description="Helical" evidence="1">
    <location>
        <begin position="355"/>
        <end position="374"/>
    </location>
</feature>
<name>E0STJ9_IGNAA</name>
<evidence type="ECO:0000259" key="2">
    <source>
        <dbReference type="PROSITE" id="PS50850"/>
    </source>
</evidence>
<feature type="transmembrane region" description="Helical" evidence="1">
    <location>
        <begin position="12"/>
        <end position="35"/>
    </location>
</feature>
<feature type="transmembrane region" description="Helical" evidence="1">
    <location>
        <begin position="296"/>
        <end position="317"/>
    </location>
</feature>
<feature type="transmembrane region" description="Helical" evidence="1">
    <location>
        <begin position="240"/>
        <end position="263"/>
    </location>
</feature>
<dbReference type="EMBL" id="CP002098">
    <property type="protein sequence ID" value="ADM27615.1"/>
    <property type="molecule type" value="Genomic_DNA"/>
</dbReference>
<proteinExistence type="predicted"/>
<dbReference type="Proteomes" id="UP000001304">
    <property type="component" value="Chromosome"/>
</dbReference>
<dbReference type="InterPro" id="IPR053160">
    <property type="entry name" value="MFS_DHA3_Transporter"/>
</dbReference>
<accession>E0STJ9</accession>
<dbReference type="PANTHER" id="PTHR23530:SF1">
    <property type="entry name" value="PERMEASE, MAJOR FACILITATOR SUPERFAMILY-RELATED"/>
    <property type="match status" value="1"/>
</dbReference>
<dbReference type="BioCyc" id="IAGG583356:GHAH-781-MONOMER"/>
<protein>
    <submittedName>
        <fullName evidence="3">Major facilitator superfamily MFS_1</fullName>
    </submittedName>
</protein>
<dbReference type="Pfam" id="PF07690">
    <property type="entry name" value="MFS_1"/>
    <property type="match status" value="1"/>
</dbReference>
<feature type="transmembrane region" description="Helical" evidence="1">
    <location>
        <begin position="47"/>
        <end position="65"/>
    </location>
</feature>
<dbReference type="InterPro" id="IPR036259">
    <property type="entry name" value="MFS_trans_sf"/>
</dbReference>
<feature type="transmembrane region" description="Helical" evidence="1">
    <location>
        <begin position="329"/>
        <end position="349"/>
    </location>
</feature>
<evidence type="ECO:0000313" key="3">
    <source>
        <dbReference type="EMBL" id="ADM27615.1"/>
    </source>
</evidence>
<feature type="transmembrane region" description="Helical" evidence="1">
    <location>
        <begin position="137"/>
        <end position="156"/>
    </location>
</feature>
<dbReference type="Gene3D" id="1.20.1250.20">
    <property type="entry name" value="MFS general substrate transporter like domains"/>
    <property type="match status" value="1"/>
</dbReference>
<dbReference type="AlphaFoldDB" id="E0STJ9"/>
<sequence>MVGLGNARYRGVGVVYPFLAYFLIGLSMHLAGSYYSVYLYSYGVGEALIVLSFSINMVAQSIAVYPGGVFGDRFGRLKAVSIGVILYGLGVSMLWLAPCSVTAIVTAILCGFGTSFIISLEAWLADVYSGELGKVLSMFRAIYFASGFVGGVLALLVSGFGIRYVFLVSMLTILIAIAPLMMLPDVRGSKSVREIFRVTRDLFNRVFISILLYSSLISIPLILFYSLWSIILTERGFQESFIGLAYSVLLLSATIGSIATYRLLKTINSIALLSIASISLGLLLIASNTIQSLSATLTIFLLLEFVLGILTASLSYVKNRVVPSTIRASALSLIDLANTFTTSIFAPIITKLYPTTTLIVAGIIAIISTSLLITTKKTII</sequence>
<feature type="transmembrane region" description="Helical" evidence="1">
    <location>
        <begin position="202"/>
        <end position="228"/>
    </location>
</feature>
<evidence type="ECO:0000313" key="4">
    <source>
        <dbReference type="Proteomes" id="UP000001304"/>
    </source>
</evidence>
<keyword evidence="1" id="KW-0472">Membrane</keyword>
<dbReference type="PROSITE" id="PS50850">
    <property type="entry name" value="MFS"/>
    <property type="match status" value="1"/>
</dbReference>
<reference evidence="3 4" key="1">
    <citation type="journal article" date="2010" name="Stand. Genomic Sci.">
        <title>Complete genome sequence of Ignisphaera aggregans type strain (AQ1.S1).</title>
        <authorList>
            <person name="Goker M."/>
            <person name="Held B."/>
            <person name="Lapidus A."/>
            <person name="Nolan M."/>
            <person name="Spring S."/>
            <person name="Yasawong M."/>
            <person name="Lucas S."/>
            <person name="Glavina Del Rio T."/>
            <person name="Tice H."/>
            <person name="Cheng J.F."/>
            <person name="Goodwin L."/>
            <person name="Tapia R."/>
            <person name="Pitluck S."/>
            <person name="Liolios K."/>
            <person name="Ivanova N."/>
            <person name="Mavromatis K."/>
            <person name="Mikhailova N."/>
            <person name="Pati A."/>
            <person name="Chen A."/>
            <person name="Palaniappan K."/>
            <person name="Brambilla E."/>
            <person name="Land M."/>
            <person name="Hauser L."/>
            <person name="Chang Y.J."/>
            <person name="Jeffries C.D."/>
            <person name="Brettin T."/>
            <person name="Detter J.C."/>
            <person name="Han C."/>
            <person name="Rohde M."/>
            <person name="Sikorski J."/>
            <person name="Woyke T."/>
            <person name="Bristow J."/>
            <person name="Eisen J.A."/>
            <person name="Markowitz V."/>
            <person name="Hugenholtz P."/>
            <person name="Kyrpides N.C."/>
            <person name="Klenk H.P."/>
        </authorList>
    </citation>
    <scope>NUCLEOTIDE SEQUENCE [LARGE SCALE GENOMIC DNA]</scope>
    <source>
        <strain evidence="4">DSM 17230 / JCM 13409 / AQ1.S1</strain>
    </source>
</reference>
<feature type="transmembrane region" description="Helical" evidence="1">
    <location>
        <begin position="162"/>
        <end position="181"/>
    </location>
</feature>
<dbReference type="GO" id="GO:0022857">
    <property type="term" value="F:transmembrane transporter activity"/>
    <property type="evidence" value="ECO:0007669"/>
    <property type="project" value="InterPro"/>
</dbReference>
<dbReference type="HOGENOM" id="CLU_046685_9_1_2"/>
<dbReference type="InterPro" id="IPR020846">
    <property type="entry name" value="MFS_dom"/>
</dbReference>
<feature type="domain" description="Major facilitator superfamily (MFS) profile" evidence="2">
    <location>
        <begin position="13"/>
        <end position="380"/>
    </location>
</feature>
<feature type="transmembrane region" description="Helical" evidence="1">
    <location>
        <begin position="77"/>
        <end position="97"/>
    </location>
</feature>
<dbReference type="InterPro" id="IPR011701">
    <property type="entry name" value="MFS"/>
</dbReference>
<dbReference type="KEGG" id="iag:Igag_0789"/>
<keyword evidence="4" id="KW-1185">Reference proteome</keyword>
<organism evidence="3 4">
    <name type="scientific">Ignisphaera aggregans (strain DSM 17230 / JCM 13409 / AQ1.S1)</name>
    <dbReference type="NCBI Taxonomy" id="583356"/>
    <lineage>
        <taxon>Archaea</taxon>
        <taxon>Thermoproteota</taxon>
        <taxon>Thermoprotei</taxon>
        <taxon>Desulfurococcales</taxon>
        <taxon>Desulfurococcaceae</taxon>
        <taxon>Ignisphaera</taxon>
    </lineage>
</organism>
<gene>
    <name evidence="3" type="ordered locus">Igag_0789</name>
</gene>
<dbReference type="SUPFAM" id="SSF103473">
    <property type="entry name" value="MFS general substrate transporter"/>
    <property type="match status" value="1"/>
</dbReference>